<dbReference type="AlphaFoldDB" id="A0AAV5UWL2"/>
<proteinExistence type="predicted"/>
<evidence type="ECO:0000313" key="3">
    <source>
        <dbReference type="Proteomes" id="UP001432322"/>
    </source>
</evidence>
<evidence type="ECO:0000256" key="1">
    <source>
        <dbReference type="SAM" id="Phobius"/>
    </source>
</evidence>
<feature type="non-terminal residue" evidence="2">
    <location>
        <position position="1"/>
    </location>
</feature>
<keyword evidence="1" id="KW-1133">Transmembrane helix</keyword>
<reference evidence="2" key="1">
    <citation type="submission" date="2023-10" db="EMBL/GenBank/DDBJ databases">
        <title>Genome assembly of Pristionchus species.</title>
        <authorList>
            <person name="Yoshida K."/>
            <person name="Sommer R.J."/>
        </authorList>
    </citation>
    <scope>NUCLEOTIDE SEQUENCE</scope>
    <source>
        <strain evidence="2">RS5133</strain>
    </source>
</reference>
<accession>A0AAV5UWL2</accession>
<gene>
    <name evidence="2" type="ORF">PFISCL1PPCAC_2430</name>
</gene>
<protein>
    <recommendedName>
        <fullName evidence="4">Transmembrane protein 186</fullName>
    </recommendedName>
</protein>
<feature type="transmembrane region" description="Helical" evidence="1">
    <location>
        <begin position="153"/>
        <end position="172"/>
    </location>
</feature>
<dbReference type="Proteomes" id="UP001432322">
    <property type="component" value="Unassembled WGS sequence"/>
</dbReference>
<feature type="transmembrane region" description="Helical" evidence="1">
    <location>
        <begin position="110"/>
        <end position="129"/>
    </location>
</feature>
<evidence type="ECO:0000313" key="2">
    <source>
        <dbReference type="EMBL" id="GMT11133.1"/>
    </source>
</evidence>
<name>A0AAV5UWL2_9BILA</name>
<keyword evidence="1" id="KW-0812">Transmembrane</keyword>
<sequence length="272" mass="31728">RTTRFAGYSPTTFSSWRNFDDGVDRRIESGSIMVGLLRALSRGGIVVRRWNGTQSNNGMHKAIERIKEFFMSSDKEIFHADFVKRAFRFDKMDSKQWMLIYRDETASRTFLIISISIPVVIVSSLFFLYDVTQHEQKERTDIVKRLVGDAKQLGIFIVIPLLSALLVTSLLLRVHSLRVLRIYQRRDHPERFTVVAPSNLGNLTKREFERDLCISSYIEHENDLARVGLLFTLGNLQIDRNRYLVDDDKFRANIYRTYMVNETSVPPRLIEK</sequence>
<keyword evidence="1" id="KW-0472">Membrane</keyword>
<evidence type="ECO:0008006" key="4">
    <source>
        <dbReference type="Google" id="ProtNLM"/>
    </source>
</evidence>
<comment type="caution">
    <text evidence="2">The sequence shown here is derived from an EMBL/GenBank/DDBJ whole genome shotgun (WGS) entry which is preliminary data.</text>
</comment>
<dbReference type="EMBL" id="BTSY01000001">
    <property type="protein sequence ID" value="GMT11133.1"/>
    <property type="molecule type" value="Genomic_DNA"/>
</dbReference>
<keyword evidence="3" id="KW-1185">Reference proteome</keyword>
<organism evidence="2 3">
    <name type="scientific">Pristionchus fissidentatus</name>
    <dbReference type="NCBI Taxonomy" id="1538716"/>
    <lineage>
        <taxon>Eukaryota</taxon>
        <taxon>Metazoa</taxon>
        <taxon>Ecdysozoa</taxon>
        <taxon>Nematoda</taxon>
        <taxon>Chromadorea</taxon>
        <taxon>Rhabditida</taxon>
        <taxon>Rhabditina</taxon>
        <taxon>Diplogasteromorpha</taxon>
        <taxon>Diplogasteroidea</taxon>
        <taxon>Neodiplogasteridae</taxon>
        <taxon>Pristionchus</taxon>
    </lineage>
</organism>